<dbReference type="EC" id="2.7.7.49" evidence="1"/>
<comment type="caution">
    <text evidence="15">The sequence shown here is derived from an EMBL/GenBank/DDBJ whole genome shotgun (WGS) entry which is preliminary data.</text>
</comment>
<dbReference type="GO" id="GO:0015074">
    <property type="term" value="P:DNA integration"/>
    <property type="evidence" value="ECO:0007669"/>
    <property type="project" value="UniProtKB-KW"/>
</dbReference>
<evidence type="ECO:0000259" key="13">
    <source>
        <dbReference type="PROSITE" id="PS50175"/>
    </source>
</evidence>
<dbReference type="OrthoDB" id="6513537at2759"/>
<evidence type="ECO:0000256" key="1">
    <source>
        <dbReference type="ARBA" id="ARBA00012493"/>
    </source>
</evidence>
<dbReference type="InterPro" id="IPR001995">
    <property type="entry name" value="Peptidase_A2_cat"/>
</dbReference>
<dbReference type="CDD" id="cd01647">
    <property type="entry name" value="RT_LTR"/>
    <property type="match status" value="1"/>
</dbReference>
<evidence type="ECO:0000256" key="2">
    <source>
        <dbReference type="ARBA" id="ARBA00022670"/>
    </source>
</evidence>
<dbReference type="InterPro" id="IPR043128">
    <property type="entry name" value="Rev_trsase/Diguanyl_cyclase"/>
</dbReference>
<organism evidence="15 17">
    <name type="scientific">Araneus ventricosus</name>
    <name type="common">Orbweaver spider</name>
    <name type="synonym">Epeira ventricosa</name>
    <dbReference type="NCBI Taxonomy" id="182803"/>
    <lineage>
        <taxon>Eukaryota</taxon>
        <taxon>Metazoa</taxon>
        <taxon>Ecdysozoa</taxon>
        <taxon>Arthropoda</taxon>
        <taxon>Chelicerata</taxon>
        <taxon>Arachnida</taxon>
        <taxon>Araneae</taxon>
        <taxon>Araneomorphae</taxon>
        <taxon>Entelegynae</taxon>
        <taxon>Araneoidea</taxon>
        <taxon>Araneidae</taxon>
        <taxon>Araneus</taxon>
    </lineage>
</organism>
<evidence type="ECO:0000256" key="7">
    <source>
        <dbReference type="ARBA" id="ARBA00022801"/>
    </source>
</evidence>
<keyword evidence="4" id="KW-0548">Nucleotidyltransferase</keyword>
<dbReference type="GO" id="GO:0003964">
    <property type="term" value="F:RNA-directed DNA polymerase activity"/>
    <property type="evidence" value="ECO:0007669"/>
    <property type="project" value="UniProtKB-KW"/>
</dbReference>
<evidence type="ECO:0000256" key="3">
    <source>
        <dbReference type="ARBA" id="ARBA00022679"/>
    </source>
</evidence>
<keyword evidence="11" id="KW-0695">RNA-directed DNA polymerase</keyword>
<evidence type="ECO:0000256" key="11">
    <source>
        <dbReference type="ARBA" id="ARBA00022918"/>
    </source>
</evidence>
<dbReference type="Pfam" id="PF17919">
    <property type="entry name" value="RT_RNaseH_2"/>
    <property type="match status" value="1"/>
</dbReference>
<dbReference type="InterPro" id="IPR043502">
    <property type="entry name" value="DNA/RNA_pol_sf"/>
</dbReference>
<keyword evidence="3" id="KW-0808">Transferase</keyword>
<evidence type="ECO:0000313" key="15">
    <source>
        <dbReference type="EMBL" id="GBM70719.1"/>
    </source>
</evidence>
<dbReference type="GO" id="GO:0004190">
    <property type="term" value="F:aspartic-type endopeptidase activity"/>
    <property type="evidence" value="ECO:0007669"/>
    <property type="project" value="InterPro"/>
</dbReference>
<evidence type="ECO:0000256" key="10">
    <source>
        <dbReference type="ARBA" id="ARBA00022908"/>
    </source>
</evidence>
<dbReference type="PROSITE" id="PS50175">
    <property type="entry name" value="ASP_PROT_RETROV"/>
    <property type="match status" value="1"/>
</dbReference>
<keyword evidence="7" id="KW-0378">Hydrolase</keyword>
<dbReference type="Pfam" id="PF23055">
    <property type="entry name" value="DUF7041"/>
    <property type="match status" value="1"/>
</dbReference>
<evidence type="ECO:0000313" key="16">
    <source>
        <dbReference type="EMBL" id="GBM70726.1"/>
    </source>
</evidence>
<keyword evidence="10" id="KW-0229">DNA integration</keyword>
<dbReference type="Gene3D" id="3.10.10.10">
    <property type="entry name" value="HIV Type 1 Reverse Transcriptase, subunit A, domain 1"/>
    <property type="match status" value="1"/>
</dbReference>
<dbReference type="Gene3D" id="3.30.420.10">
    <property type="entry name" value="Ribonuclease H-like superfamily/Ribonuclease H"/>
    <property type="match status" value="1"/>
</dbReference>
<dbReference type="AlphaFoldDB" id="A0A4Y2I0J7"/>
<dbReference type="SUPFAM" id="SSF56672">
    <property type="entry name" value="DNA/RNA polymerases"/>
    <property type="match status" value="1"/>
</dbReference>
<sequence length="880" mass="99706">MSDINAVQIPVFNRSDPGLWFVMCESTFALATPKAITESVTKYNYIVSHLPPDSASLVRDVLMKPDATDPYSQIKKELINRSGESSQQEIRKLLSGEELGNRKPSELLRNMKRRAESLNVADNLMLELFLQRLPSSVQTILAAVSELALDKAAEIADRIIEVSPSPIETFAVSKKNEQSLETKLFLEIEKLNKRIDRLSFSRGKRNQQRIAATYSLPKESRRLFIRDRITNISFLVDTGSDVSLIPANVYQKRNSSQQTLLAANSSNINVYGQKTLSLNFNLRRDFIWTFLIADVSTPILGADFLHYFELVPDLRNKCLRDTKTKLQSVGHLKYANLHSVQISVSRDTVFHKLLKEFPSITKLPNPNQPVKHNTVHHIVTKGPPVVAKPRRLAPDRLKIAKSEFQNMMHLGHLRPSKSNYASPLHMVPKKGTLNWRPVGDYRALNSQTLKDKYPIPCIADFTAELHESKIFSRIDLIKAYHQIPIHPEDIHKTAICTPFGLFESTRMQFGLCNASATFQRFLDEVTRGLPGVYAFVDDILIASKTHEDHYQHLKTLFSRLDEYGLCINVSKCIFGTSTIDFLGFNLSENGIKPLPDKVKCILDFPKPDTLTQLRRFLGMFNFYRCFIPKAAHILAPIVQFLEGHTNKKKSHSSVRKSFEQLKWSENAEQAFLAAKNAIAEATLLRHPIPGAQLSLWVDASDVAIGGTLSQLSQGKWEPISFFSMKLNKKFARAQKDDSDIQKFLHNDASSLQLELKPCQTSNCNLLCDTSTGVPRPFVPTSFRKLIFDHLHNLAHPGIAASTKLICARYVWPGMKYQIKQWVRCCESCQRSKIQRHTKTPLGTFSLPDARFTHIHIDIVGPLPPSEGQIYLLTIIDRFSR</sequence>
<dbReference type="Gene3D" id="2.40.70.10">
    <property type="entry name" value="Acid Proteases"/>
    <property type="match status" value="1"/>
</dbReference>
<keyword evidence="5" id="KW-0540">Nuclease</keyword>
<dbReference type="InterPro" id="IPR055469">
    <property type="entry name" value="DUF7041"/>
</dbReference>
<evidence type="ECO:0000259" key="14">
    <source>
        <dbReference type="PROSITE" id="PS50878"/>
    </source>
</evidence>
<keyword evidence="17" id="KW-1185">Reference proteome</keyword>
<feature type="domain" description="Peptidase A2" evidence="13">
    <location>
        <begin position="232"/>
        <end position="304"/>
    </location>
</feature>
<protein>
    <recommendedName>
        <fullName evidence="1">RNA-directed DNA polymerase</fullName>
        <ecNumber evidence="1">2.7.7.49</ecNumber>
    </recommendedName>
</protein>
<dbReference type="Gene3D" id="1.10.340.70">
    <property type="match status" value="1"/>
</dbReference>
<proteinExistence type="predicted"/>
<reference evidence="15 17" key="1">
    <citation type="journal article" date="2019" name="Sci. Rep.">
        <title>Orb-weaving spider Araneus ventricosus genome elucidates the spidroin gene catalogue.</title>
        <authorList>
            <person name="Kono N."/>
            <person name="Nakamura H."/>
            <person name="Ohtoshi R."/>
            <person name="Moran D.A.P."/>
            <person name="Shinohara A."/>
            <person name="Yoshida Y."/>
            <person name="Fujiwara M."/>
            <person name="Mori M."/>
            <person name="Tomita M."/>
            <person name="Arakawa K."/>
        </authorList>
    </citation>
    <scope>NUCLEOTIDE SEQUENCE [LARGE SCALE GENOMIC DNA]</scope>
</reference>
<dbReference type="SUPFAM" id="SSF50630">
    <property type="entry name" value="Acid proteases"/>
    <property type="match status" value="1"/>
</dbReference>
<keyword evidence="2" id="KW-0645">Protease</keyword>
<dbReference type="PANTHER" id="PTHR37984:SF5">
    <property type="entry name" value="PROTEIN NYNRIN-LIKE"/>
    <property type="match status" value="1"/>
</dbReference>
<dbReference type="GO" id="GO:0003723">
    <property type="term" value="F:RNA binding"/>
    <property type="evidence" value="ECO:0007669"/>
    <property type="project" value="UniProtKB-KW"/>
</dbReference>
<dbReference type="InterPro" id="IPR041588">
    <property type="entry name" value="Integrase_H2C2"/>
</dbReference>
<feature type="domain" description="Reverse transcriptase" evidence="14">
    <location>
        <begin position="408"/>
        <end position="586"/>
    </location>
</feature>
<dbReference type="SUPFAM" id="SSF53098">
    <property type="entry name" value="Ribonuclease H-like"/>
    <property type="match status" value="1"/>
</dbReference>
<dbReference type="InterPro" id="IPR021109">
    <property type="entry name" value="Peptidase_aspartic_dom_sf"/>
</dbReference>
<dbReference type="PROSITE" id="PS00141">
    <property type="entry name" value="ASP_PROTEASE"/>
    <property type="match status" value="1"/>
</dbReference>
<evidence type="ECO:0000256" key="8">
    <source>
        <dbReference type="ARBA" id="ARBA00022842"/>
    </source>
</evidence>
<evidence type="ECO:0000256" key="12">
    <source>
        <dbReference type="ARBA" id="ARBA00023268"/>
    </source>
</evidence>
<dbReference type="Gene3D" id="3.30.70.270">
    <property type="match status" value="2"/>
</dbReference>
<evidence type="ECO:0000256" key="4">
    <source>
        <dbReference type="ARBA" id="ARBA00022695"/>
    </source>
</evidence>
<evidence type="ECO:0000256" key="6">
    <source>
        <dbReference type="ARBA" id="ARBA00022759"/>
    </source>
</evidence>
<accession>A0A4Y2I0J7</accession>
<keyword evidence="12" id="KW-0511">Multifunctional enzyme</keyword>
<dbReference type="PROSITE" id="PS50878">
    <property type="entry name" value="RT_POL"/>
    <property type="match status" value="1"/>
</dbReference>
<gene>
    <name evidence="15" type="primary">pol_4325</name>
    <name evidence="16" type="synonym">pol_1169</name>
    <name evidence="15" type="ORF">AVEN_247199_1</name>
    <name evidence="16" type="ORF">AVEN_247207_1</name>
</gene>
<evidence type="ECO:0000256" key="9">
    <source>
        <dbReference type="ARBA" id="ARBA00022884"/>
    </source>
</evidence>
<dbReference type="EMBL" id="BGPR01104745">
    <property type="protein sequence ID" value="GBM70726.1"/>
    <property type="molecule type" value="Genomic_DNA"/>
</dbReference>
<dbReference type="PANTHER" id="PTHR37984">
    <property type="entry name" value="PROTEIN CBG26694"/>
    <property type="match status" value="1"/>
</dbReference>
<dbReference type="InterPro" id="IPR050951">
    <property type="entry name" value="Retrovirus_Pol_polyprotein"/>
</dbReference>
<dbReference type="Pfam" id="PF17921">
    <property type="entry name" value="Integrase_H2C2"/>
    <property type="match status" value="1"/>
</dbReference>
<evidence type="ECO:0000256" key="5">
    <source>
        <dbReference type="ARBA" id="ARBA00022722"/>
    </source>
</evidence>
<evidence type="ECO:0000313" key="17">
    <source>
        <dbReference type="Proteomes" id="UP000499080"/>
    </source>
</evidence>
<keyword evidence="9" id="KW-0694">RNA-binding</keyword>
<dbReference type="GO" id="GO:0042575">
    <property type="term" value="C:DNA polymerase complex"/>
    <property type="evidence" value="ECO:0007669"/>
    <property type="project" value="UniProtKB-ARBA"/>
</dbReference>
<dbReference type="InterPro" id="IPR012337">
    <property type="entry name" value="RNaseH-like_sf"/>
</dbReference>
<dbReference type="InterPro" id="IPR036397">
    <property type="entry name" value="RNaseH_sf"/>
</dbReference>
<name>A0A4Y2I0J7_ARAVE</name>
<dbReference type="Proteomes" id="UP000499080">
    <property type="component" value="Unassembled WGS sequence"/>
</dbReference>
<keyword evidence="8" id="KW-0460">Magnesium</keyword>
<dbReference type="InterPro" id="IPR001969">
    <property type="entry name" value="Aspartic_peptidase_AS"/>
</dbReference>
<dbReference type="Pfam" id="PF00078">
    <property type="entry name" value="RVT_1"/>
    <property type="match status" value="1"/>
</dbReference>
<dbReference type="InterPro" id="IPR041577">
    <property type="entry name" value="RT_RNaseH_2"/>
</dbReference>
<dbReference type="GO" id="GO:0004519">
    <property type="term" value="F:endonuclease activity"/>
    <property type="evidence" value="ECO:0007669"/>
    <property type="project" value="UniProtKB-KW"/>
</dbReference>
<dbReference type="InterPro" id="IPR000477">
    <property type="entry name" value="RT_dom"/>
</dbReference>
<dbReference type="EMBL" id="BGPR01104744">
    <property type="protein sequence ID" value="GBM70719.1"/>
    <property type="molecule type" value="Genomic_DNA"/>
</dbReference>
<dbReference type="GO" id="GO:0006508">
    <property type="term" value="P:proteolysis"/>
    <property type="evidence" value="ECO:0007669"/>
    <property type="project" value="UniProtKB-KW"/>
</dbReference>
<dbReference type="FunFam" id="3.10.10.10:FF:000007">
    <property type="entry name" value="Retrovirus-related Pol polyprotein from transposon 17.6-like Protein"/>
    <property type="match status" value="1"/>
</dbReference>
<keyword evidence="6" id="KW-0255">Endonuclease</keyword>
<dbReference type="FunFam" id="2.40.70.10:FF:000130">
    <property type="entry name" value="Retrovirus-related Pol polyprotein from transposon opus-like Protein"/>
    <property type="match status" value="1"/>
</dbReference>